<evidence type="ECO:0000259" key="8">
    <source>
        <dbReference type="Pfam" id="PF02687"/>
    </source>
</evidence>
<feature type="domain" description="MacB-like periplasmic core" evidence="9">
    <location>
        <begin position="23"/>
        <end position="228"/>
    </location>
</feature>
<accession>A0A212KIH4</accession>
<dbReference type="Pfam" id="PF02687">
    <property type="entry name" value="FtsX"/>
    <property type="match status" value="1"/>
</dbReference>
<feature type="transmembrane region" description="Helical" evidence="7">
    <location>
        <begin position="357"/>
        <end position="379"/>
    </location>
</feature>
<dbReference type="InterPro" id="IPR050250">
    <property type="entry name" value="Macrolide_Exporter_MacB"/>
</dbReference>
<dbReference type="PANTHER" id="PTHR30572">
    <property type="entry name" value="MEMBRANE COMPONENT OF TRANSPORTER-RELATED"/>
    <property type="match status" value="1"/>
</dbReference>
<feature type="transmembrane region" description="Helical" evidence="7">
    <location>
        <begin position="270"/>
        <end position="295"/>
    </location>
</feature>
<comment type="similarity">
    <text evidence="6">Belongs to the ABC-4 integral membrane protein family.</text>
</comment>
<dbReference type="Pfam" id="PF12704">
    <property type="entry name" value="MacB_PCD"/>
    <property type="match status" value="1"/>
</dbReference>
<feature type="domain" description="ABC3 transporter permease C-terminal" evidence="8">
    <location>
        <begin position="276"/>
        <end position="388"/>
    </location>
</feature>
<dbReference type="AlphaFoldDB" id="A0A212KIH4"/>
<keyword evidence="3 7" id="KW-0812">Transmembrane</keyword>
<dbReference type="GO" id="GO:0005886">
    <property type="term" value="C:plasma membrane"/>
    <property type="evidence" value="ECO:0007669"/>
    <property type="project" value="UniProtKB-SubCell"/>
</dbReference>
<dbReference type="PANTHER" id="PTHR30572:SF4">
    <property type="entry name" value="ABC TRANSPORTER PERMEASE YTRF"/>
    <property type="match status" value="1"/>
</dbReference>
<proteinExistence type="inferred from homology"/>
<gene>
    <name evidence="10" type="ORF">KM92DES2_20094</name>
</gene>
<dbReference type="EMBL" id="FLUP01000002">
    <property type="protein sequence ID" value="SBW11504.1"/>
    <property type="molecule type" value="Genomic_DNA"/>
</dbReference>
<protein>
    <submittedName>
        <fullName evidence="10">Uncharacterized protein</fullName>
    </submittedName>
</protein>
<evidence type="ECO:0000256" key="2">
    <source>
        <dbReference type="ARBA" id="ARBA00022475"/>
    </source>
</evidence>
<keyword evidence="4 7" id="KW-1133">Transmembrane helix</keyword>
<dbReference type="InterPro" id="IPR025857">
    <property type="entry name" value="MacB_PCD"/>
</dbReference>
<keyword evidence="5 7" id="KW-0472">Membrane</keyword>
<feature type="transmembrane region" description="Helical" evidence="7">
    <location>
        <begin position="21"/>
        <end position="40"/>
    </location>
</feature>
<evidence type="ECO:0000256" key="3">
    <source>
        <dbReference type="ARBA" id="ARBA00022692"/>
    </source>
</evidence>
<dbReference type="GO" id="GO:0022857">
    <property type="term" value="F:transmembrane transporter activity"/>
    <property type="evidence" value="ECO:0007669"/>
    <property type="project" value="TreeGrafter"/>
</dbReference>
<evidence type="ECO:0000256" key="1">
    <source>
        <dbReference type="ARBA" id="ARBA00004651"/>
    </source>
</evidence>
<evidence type="ECO:0000256" key="7">
    <source>
        <dbReference type="SAM" id="Phobius"/>
    </source>
</evidence>
<name>A0A212KIH4_9BACT</name>
<evidence type="ECO:0000259" key="9">
    <source>
        <dbReference type="Pfam" id="PF12704"/>
    </source>
</evidence>
<keyword evidence="2" id="KW-1003">Cell membrane</keyword>
<sequence length="396" mass="43375">MIAMSDLIRVSLRQVVRQRGFGVMLSIALGITAFIVLAVLGREIRYKVGQDMVLMGGVNVIQVYMDDAQYPGQPDREFYPETVEALSQLPGVSLVSRNLRDNKNFPIRGTGERTLNVDFIGIDQYFAEVYSIDLVAGRLLNQEDVDAHRRVCLLGRDAARNLFGGSEEAIGKLLFLEQDVFEVVGVVSGVMLGSWSQGGFLPYTTMADRNWGRGKVRRLFIRAIGWEDVPPLVKIIPQMVREHQSAPYIVVQTQEDQLKRIKTTFMWVEALLWLGIAASLMLGGFGIWYGTFAAVRARTREVGLKKAMGGSDIDILAQFLAEALCKSVAGGIFGILIGCALVEIGSLSLGTGVSYSLLFFSSLGSIVFSAVIGIAGGLFPAMQASRMDVVTALRFE</sequence>
<evidence type="ECO:0000256" key="6">
    <source>
        <dbReference type="ARBA" id="ARBA00038076"/>
    </source>
</evidence>
<comment type="subcellular location">
    <subcellularLocation>
        <location evidence="1">Cell membrane</location>
        <topology evidence="1">Multi-pass membrane protein</topology>
    </subcellularLocation>
</comment>
<evidence type="ECO:0000256" key="4">
    <source>
        <dbReference type="ARBA" id="ARBA00022989"/>
    </source>
</evidence>
<dbReference type="RefSeq" id="WP_192113784.1">
    <property type="nucleotide sequence ID" value="NZ_CABUEN010000013.1"/>
</dbReference>
<evidence type="ECO:0000256" key="5">
    <source>
        <dbReference type="ARBA" id="ARBA00023136"/>
    </source>
</evidence>
<evidence type="ECO:0000313" key="10">
    <source>
        <dbReference type="EMBL" id="SBW11504.1"/>
    </source>
</evidence>
<organism evidence="10">
    <name type="scientific">uncultured Desulfovibrio sp</name>
    <dbReference type="NCBI Taxonomy" id="167968"/>
    <lineage>
        <taxon>Bacteria</taxon>
        <taxon>Pseudomonadati</taxon>
        <taxon>Thermodesulfobacteriota</taxon>
        <taxon>Desulfovibrionia</taxon>
        <taxon>Desulfovibrionales</taxon>
        <taxon>Desulfovibrionaceae</taxon>
        <taxon>Desulfovibrio</taxon>
        <taxon>environmental samples</taxon>
    </lineage>
</organism>
<reference evidence="10" key="1">
    <citation type="submission" date="2016-04" db="EMBL/GenBank/DDBJ databases">
        <authorList>
            <person name="Evans L.H."/>
            <person name="Alamgir A."/>
            <person name="Owens N."/>
            <person name="Weber N.D."/>
            <person name="Virtaneva K."/>
            <person name="Barbian K."/>
            <person name="Babar A."/>
            <person name="Rosenke K."/>
        </authorList>
    </citation>
    <scope>NUCLEOTIDE SEQUENCE</scope>
    <source>
        <strain evidence="10">92-2</strain>
    </source>
</reference>
<dbReference type="InterPro" id="IPR003838">
    <property type="entry name" value="ABC3_permease_C"/>
</dbReference>